<dbReference type="GO" id="GO:0016989">
    <property type="term" value="F:sigma factor antagonist activity"/>
    <property type="evidence" value="ECO:0007669"/>
    <property type="project" value="InterPro"/>
</dbReference>
<reference evidence="3 4" key="1">
    <citation type="submission" date="2015-05" db="EMBL/GenBank/DDBJ databases">
        <title>Complete genome sequence of a sulfur-oxidizing gammaproteobacterium strain HA5.</title>
        <authorList>
            <person name="Miura A."/>
            <person name="Kojima H."/>
            <person name="Fukui M."/>
        </authorList>
    </citation>
    <scope>NUCLEOTIDE SEQUENCE [LARGE SCALE GENOMIC DNA]</scope>
    <source>
        <strain evidence="3 4">HA5</strain>
    </source>
</reference>
<sequence length="202" mass="22020">MSNTDDMKEKLSALVDNELDELDERRVMKALEQDAELRQTWERYHLVHSVLHQELDVMVPSGMAARVAAQIESEPANIARFRRRQVSRIAGTLAMAASVAVIAVAAVQWFNRPVTSPIPSLAAVGQSVPVNSVAAPVPSLAASQTAPDNVIRAGVTRWDVKEPETESTLNTFLIEHNEFASSSGIGGMMPYVRVVGYDNPAK</sequence>
<evidence type="ECO:0000313" key="3">
    <source>
        <dbReference type="EMBL" id="BAV33834.1"/>
    </source>
</evidence>
<evidence type="ECO:0000259" key="2">
    <source>
        <dbReference type="Pfam" id="PF03872"/>
    </source>
</evidence>
<keyword evidence="1" id="KW-0472">Membrane</keyword>
<dbReference type="KEGG" id="slim:SCL_1529"/>
<feature type="transmembrane region" description="Helical" evidence="1">
    <location>
        <begin position="89"/>
        <end position="110"/>
    </location>
</feature>
<organism evidence="3 4">
    <name type="scientific">Sulfuricaulis limicola</name>
    <dbReference type="NCBI Taxonomy" id="1620215"/>
    <lineage>
        <taxon>Bacteria</taxon>
        <taxon>Pseudomonadati</taxon>
        <taxon>Pseudomonadota</taxon>
        <taxon>Gammaproteobacteria</taxon>
        <taxon>Acidiferrobacterales</taxon>
        <taxon>Acidiferrobacteraceae</taxon>
        <taxon>Sulfuricaulis</taxon>
    </lineage>
</organism>
<dbReference type="CDD" id="cd16328">
    <property type="entry name" value="RseA_N"/>
    <property type="match status" value="1"/>
</dbReference>
<keyword evidence="1" id="KW-0812">Transmembrane</keyword>
<keyword evidence="1" id="KW-1133">Transmembrane helix</keyword>
<protein>
    <submittedName>
        <fullName evidence="3">RNA polymerase sigma-H factor AlgU</fullName>
    </submittedName>
</protein>
<dbReference type="InterPro" id="IPR005572">
    <property type="entry name" value="Anti-sigma_E_RseA_N"/>
</dbReference>
<dbReference type="InterPro" id="IPR052383">
    <property type="entry name" value="Anti-sigma-E_RseA-like"/>
</dbReference>
<dbReference type="AlphaFoldDB" id="A0A1B4XG89"/>
<keyword evidence="4" id="KW-1185">Reference proteome</keyword>
<dbReference type="PANTHER" id="PTHR38104:SF1">
    <property type="entry name" value="ANTI-SIGMA-E FACTOR RSEA"/>
    <property type="match status" value="1"/>
</dbReference>
<evidence type="ECO:0000313" key="4">
    <source>
        <dbReference type="Proteomes" id="UP000243180"/>
    </source>
</evidence>
<dbReference type="InParanoid" id="A0A1B4XG89"/>
<evidence type="ECO:0000256" key="1">
    <source>
        <dbReference type="SAM" id="Phobius"/>
    </source>
</evidence>
<gene>
    <name evidence="3" type="ORF">SCL_1529</name>
</gene>
<dbReference type="Gene3D" id="1.10.10.880">
    <property type="entry name" value="Anti sigma-E protein RseA, N-terminal domain"/>
    <property type="match status" value="1"/>
</dbReference>
<dbReference type="SUPFAM" id="SSF89069">
    <property type="entry name" value="N-terminal, cytoplasmic domain of anti-sigmaE factor RseA"/>
    <property type="match status" value="1"/>
</dbReference>
<dbReference type="EMBL" id="AP014879">
    <property type="protein sequence ID" value="BAV33834.1"/>
    <property type="molecule type" value="Genomic_DNA"/>
</dbReference>
<proteinExistence type="predicted"/>
<dbReference type="PANTHER" id="PTHR38104">
    <property type="match status" value="1"/>
</dbReference>
<name>A0A1B4XG89_9GAMM</name>
<dbReference type="Pfam" id="PF03872">
    <property type="entry name" value="RseA_N"/>
    <property type="match status" value="1"/>
</dbReference>
<dbReference type="Proteomes" id="UP000243180">
    <property type="component" value="Chromosome"/>
</dbReference>
<accession>A0A1B4XG89</accession>
<feature type="domain" description="Anti sigma-E protein RseA N-terminal" evidence="2">
    <location>
        <begin position="8"/>
        <end position="80"/>
    </location>
</feature>
<dbReference type="RefSeq" id="WP_172425966.1">
    <property type="nucleotide sequence ID" value="NZ_AP014879.1"/>
</dbReference>
<dbReference type="InterPro" id="IPR036147">
    <property type="entry name" value="Anti-sigma_E_RseA_N_sf"/>
</dbReference>